<gene>
    <name evidence="7" type="ORF">ISQ64_00555</name>
</gene>
<comment type="caution">
    <text evidence="7">The sequence shown here is derived from an EMBL/GenBank/DDBJ whole genome shotgun (WGS) entry which is preliminary data.</text>
</comment>
<comment type="similarity">
    <text evidence="1">Belongs to the MreC family.</text>
</comment>
<evidence type="ECO:0000259" key="6">
    <source>
        <dbReference type="Pfam" id="PF04085"/>
    </source>
</evidence>
<keyword evidence="5" id="KW-0472">Membrane</keyword>
<evidence type="ECO:0000256" key="3">
    <source>
        <dbReference type="ARBA" id="ARBA00022960"/>
    </source>
</evidence>
<dbReference type="PANTHER" id="PTHR34138:SF1">
    <property type="entry name" value="CELL SHAPE-DETERMINING PROTEIN MREC"/>
    <property type="match status" value="1"/>
</dbReference>
<dbReference type="Proteomes" id="UP000711391">
    <property type="component" value="Unassembled WGS sequence"/>
</dbReference>
<evidence type="ECO:0000256" key="4">
    <source>
        <dbReference type="ARBA" id="ARBA00032089"/>
    </source>
</evidence>
<dbReference type="InterPro" id="IPR042177">
    <property type="entry name" value="Cell/Rod_1"/>
</dbReference>
<dbReference type="InterPro" id="IPR055342">
    <property type="entry name" value="MreC_beta-barrel_core"/>
</dbReference>
<organism evidence="7 8">
    <name type="scientific">SAR86 cluster bacterium</name>
    <dbReference type="NCBI Taxonomy" id="2030880"/>
    <lineage>
        <taxon>Bacteria</taxon>
        <taxon>Pseudomonadati</taxon>
        <taxon>Pseudomonadota</taxon>
        <taxon>Gammaproteobacteria</taxon>
        <taxon>SAR86 cluster</taxon>
    </lineage>
</organism>
<proteinExistence type="inferred from homology"/>
<reference evidence="7" key="1">
    <citation type="submission" date="2020-10" db="EMBL/GenBank/DDBJ databases">
        <title>Microbiome of the Black Sea water column analyzed by genome centric metagenomics.</title>
        <authorList>
            <person name="Cabello-Yeves P.J."/>
            <person name="Callieri C."/>
            <person name="Picazo A."/>
            <person name="Mehrshad M."/>
            <person name="Haro-Moreno J.M."/>
            <person name="Roda-Garcia J."/>
            <person name="Dzembekova N."/>
            <person name="Slabakova V."/>
            <person name="Slabakova N."/>
            <person name="Moncheva S."/>
            <person name="Rodriguez-Valera F."/>
        </authorList>
    </citation>
    <scope>NUCLEOTIDE SEQUENCE</scope>
    <source>
        <strain evidence="7">BS307-5m-G50</strain>
    </source>
</reference>
<keyword evidence="3" id="KW-0133">Cell shape</keyword>
<evidence type="ECO:0000256" key="1">
    <source>
        <dbReference type="ARBA" id="ARBA00009369"/>
    </source>
</evidence>
<dbReference type="InterPro" id="IPR042175">
    <property type="entry name" value="Cell/Rod_MreC_2"/>
</dbReference>
<dbReference type="PANTHER" id="PTHR34138">
    <property type="entry name" value="CELL SHAPE-DETERMINING PROTEIN MREC"/>
    <property type="match status" value="1"/>
</dbReference>
<dbReference type="Pfam" id="PF04085">
    <property type="entry name" value="MreC"/>
    <property type="match status" value="1"/>
</dbReference>
<evidence type="ECO:0000313" key="7">
    <source>
        <dbReference type="EMBL" id="MBL6817876.1"/>
    </source>
</evidence>
<name>A0A937I482_9GAMM</name>
<dbReference type="EMBL" id="JADHQD010000002">
    <property type="protein sequence ID" value="MBL6817876.1"/>
    <property type="molecule type" value="Genomic_DNA"/>
</dbReference>
<evidence type="ECO:0000256" key="5">
    <source>
        <dbReference type="SAM" id="Phobius"/>
    </source>
</evidence>
<keyword evidence="5" id="KW-1133">Transmembrane helix</keyword>
<dbReference type="GO" id="GO:0008360">
    <property type="term" value="P:regulation of cell shape"/>
    <property type="evidence" value="ECO:0007669"/>
    <property type="project" value="UniProtKB-KW"/>
</dbReference>
<dbReference type="AlphaFoldDB" id="A0A937I482"/>
<protein>
    <recommendedName>
        <fullName evidence="2">Cell shape-determining protein MreC</fullName>
    </recommendedName>
    <alternativeName>
        <fullName evidence="4">Cell shape protein MreC</fullName>
    </alternativeName>
</protein>
<dbReference type="Gene3D" id="2.40.10.350">
    <property type="entry name" value="Rod shape-determining protein MreC, domain 2"/>
    <property type="match status" value="1"/>
</dbReference>
<evidence type="ECO:0000313" key="8">
    <source>
        <dbReference type="Proteomes" id="UP000711391"/>
    </source>
</evidence>
<accession>A0A937I482</accession>
<dbReference type="GO" id="GO:0005886">
    <property type="term" value="C:plasma membrane"/>
    <property type="evidence" value="ECO:0007669"/>
    <property type="project" value="TreeGrafter"/>
</dbReference>
<keyword evidence="5" id="KW-0812">Transmembrane</keyword>
<dbReference type="Gene3D" id="2.40.10.340">
    <property type="entry name" value="Rod shape-determining protein MreC, domain 1"/>
    <property type="match status" value="1"/>
</dbReference>
<evidence type="ECO:0000256" key="2">
    <source>
        <dbReference type="ARBA" id="ARBA00013855"/>
    </source>
</evidence>
<feature type="transmembrane region" description="Helical" evidence="5">
    <location>
        <begin position="12"/>
        <end position="29"/>
    </location>
</feature>
<dbReference type="InterPro" id="IPR007221">
    <property type="entry name" value="MreC"/>
</dbReference>
<sequence>MSRVAPTSGSKLLYFLCIFISGLFIYMDLNYKSFECIKHTYKAFVVSSNYFLKLVTVDLVSDLHQMTKQKSQLIAQNKKLKLELDNSYLDNFIISNDSKFFADDQSIQNFLNLNKITKTFHLAKIDYFDAEQFLCCSKHRFFIETFNAHDLDFLDSPVINKTGILGQIINTKSIYEVLLLTDTSHVMPIFSGNNFCNARGSGNPGLIKCTFNSLIWEGSVEIGQEFFSSGMGGVYPKGVLIGKVSDIREIEENIFEFDINLTANPLDSNVVGVIENL</sequence>
<feature type="domain" description="Rod shape-determining protein MreC beta-barrel core" evidence="6">
    <location>
        <begin position="155"/>
        <end position="274"/>
    </location>
</feature>